<evidence type="ECO:0000256" key="3">
    <source>
        <dbReference type="ARBA" id="ARBA00022741"/>
    </source>
</evidence>
<sequence>MGNFYVLLNYASRAAGVYVYMAQKGEVIIRFDEVSFAYGNKRILDAVDFSVRQGAKITLMGQNGAGKSTIFNIIMGVLEPESGAAHRAKNLAIATARQTIPRDQLRLTVREFFEKCFAYKVYDIDPKINKALEIVNLSAPRDRVIKSFSGGQQARLLLASALIQEPDLLLLDEPTNNLDKAGILRLRQFLINYKKTCIVISHDADFLNAFTHGVLYLDAFTNKVEQSVGDYFDLVAEISVRIERENRKNAQLAKKIQENKEKANYFARKGGKMRLVAKKMKKKVETMEEEKVDVRKEDKTIRSFVIPPQDGVGGEILRLNSFSIMKKDKIAPRKVNISLRKNDHLLILGPNGIGKSTLLEALASGRAKGAKIAPDARVGYYRQDFSTLNFDNSVYESLCSAAGEYSEQTIRSVSAGFLITGDLMNKKIGALSEGQKGLLCFARLVLQKPGLLILDEPTNHINFRHLPVIASALNEYKGAMILVSHVPEFVSQIRIDQTLDLEQE</sequence>
<dbReference type="GO" id="GO:0005524">
    <property type="term" value="F:ATP binding"/>
    <property type="evidence" value="ECO:0007669"/>
    <property type="project" value="UniProtKB-KW"/>
</dbReference>
<evidence type="ECO:0000256" key="4">
    <source>
        <dbReference type="ARBA" id="ARBA00022840"/>
    </source>
</evidence>
<dbReference type="PANTHER" id="PTHR19211">
    <property type="entry name" value="ATP-BINDING TRANSPORT PROTEIN-RELATED"/>
    <property type="match status" value="1"/>
</dbReference>
<dbReference type="GO" id="GO:0055085">
    <property type="term" value="P:transmembrane transport"/>
    <property type="evidence" value="ECO:0007669"/>
    <property type="project" value="InterPro"/>
</dbReference>
<dbReference type="AlphaFoldDB" id="A0A2H0YNH1"/>
<name>A0A2H0YNH1_9BACT</name>
<keyword evidence="5" id="KW-0175">Coiled coil</keyword>
<keyword evidence="3" id="KW-0547">Nucleotide-binding</keyword>
<evidence type="ECO:0000259" key="6">
    <source>
        <dbReference type="PROSITE" id="PS50893"/>
    </source>
</evidence>
<keyword evidence="1" id="KW-0813">Transport</keyword>
<feature type="domain" description="ABC transporter" evidence="6">
    <location>
        <begin position="29"/>
        <end position="244"/>
    </location>
</feature>
<dbReference type="SUPFAM" id="SSF52540">
    <property type="entry name" value="P-loop containing nucleoside triphosphate hydrolases"/>
    <property type="match status" value="2"/>
</dbReference>
<feature type="coiled-coil region" evidence="5">
    <location>
        <begin position="235"/>
        <end position="297"/>
    </location>
</feature>
<proteinExistence type="predicted"/>
<dbReference type="PANTHER" id="PTHR19211:SF14">
    <property type="entry name" value="ATP-BINDING CASSETTE SUB-FAMILY F MEMBER 1"/>
    <property type="match status" value="1"/>
</dbReference>
<evidence type="ECO:0000256" key="5">
    <source>
        <dbReference type="SAM" id="Coils"/>
    </source>
</evidence>
<dbReference type="InterPro" id="IPR050611">
    <property type="entry name" value="ABCF"/>
</dbReference>
<evidence type="ECO:0000313" key="8">
    <source>
        <dbReference type="Proteomes" id="UP000230088"/>
    </source>
</evidence>
<evidence type="ECO:0000313" key="7">
    <source>
        <dbReference type="EMBL" id="PIS39313.1"/>
    </source>
</evidence>
<organism evidence="7 8">
    <name type="scientific">Candidatus Nealsonbacteria bacterium CG08_land_8_20_14_0_20_38_20</name>
    <dbReference type="NCBI Taxonomy" id="1974705"/>
    <lineage>
        <taxon>Bacteria</taxon>
        <taxon>Candidatus Nealsoniibacteriota</taxon>
    </lineage>
</organism>
<gene>
    <name evidence="7" type="ORF">COT33_02625</name>
</gene>
<dbReference type="Pfam" id="PF00005">
    <property type="entry name" value="ABC_tran"/>
    <property type="match status" value="2"/>
</dbReference>
<dbReference type="Proteomes" id="UP000230088">
    <property type="component" value="Unassembled WGS sequence"/>
</dbReference>
<keyword evidence="4" id="KW-0067">ATP-binding</keyword>
<dbReference type="Gene3D" id="3.40.50.300">
    <property type="entry name" value="P-loop containing nucleotide triphosphate hydrolases"/>
    <property type="match status" value="2"/>
</dbReference>
<dbReference type="PROSITE" id="PS00211">
    <property type="entry name" value="ABC_TRANSPORTER_1"/>
    <property type="match status" value="1"/>
</dbReference>
<dbReference type="GO" id="GO:0016887">
    <property type="term" value="F:ATP hydrolysis activity"/>
    <property type="evidence" value="ECO:0007669"/>
    <property type="project" value="InterPro"/>
</dbReference>
<reference evidence="8" key="1">
    <citation type="submission" date="2017-09" db="EMBL/GenBank/DDBJ databases">
        <title>Depth-based differentiation of microbial function through sediment-hosted aquifers and enrichment of novel symbionts in the deep terrestrial subsurface.</title>
        <authorList>
            <person name="Probst A.J."/>
            <person name="Ladd B."/>
            <person name="Jarett J.K."/>
            <person name="Geller-Mcgrath D.E."/>
            <person name="Sieber C.M.K."/>
            <person name="Emerson J.B."/>
            <person name="Anantharaman K."/>
            <person name="Thomas B.C."/>
            <person name="Malmstrom R."/>
            <person name="Stieglmeier M."/>
            <person name="Klingl A."/>
            <person name="Woyke T."/>
            <person name="Ryan C.M."/>
            <person name="Banfield J.F."/>
        </authorList>
    </citation>
    <scope>NUCLEOTIDE SEQUENCE [LARGE SCALE GENOMIC DNA]</scope>
</reference>
<evidence type="ECO:0000256" key="2">
    <source>
        <dbReference type="ARBA" id="ARBA00022737"/>
    </source>
</evidence>
<dbReference type="InterPro" id="IPR017871">
    <property type="entry name" value="ABC_transporter-like_CS"/>
</dbReference>
<dbReference type="GO" id="GO:0016020">
    <property type="term" value="C:membrane"/>
    <property type="evidence" value="ECO:0007669"/>
    <property type="project" value="InterPro"/>
</dbReference>
<dbReference type="EMBL" id="PEYD01000049">
    <property type="protein sequence ID" value="PIS39313.1"/>
    <property type="molecule type" value="Genomic_DNA"/>
</dbReference>
<accession>A0A2H0YNH1</accession>
<dbReference type="InterPro" id="IPR015856">
    <property type="entry name" value="ABC_transpr_CbiO/EcfA_su"/>
</dbReference>
<evidence type="ECO:0000256" key="1">
    <source>
        <dbReference type="ARBA" id="ARBA00022448"/>
    </source>
</evidence>
<protein>
    <recommendedName>
        <fullName evidence="6">ABC transporter domain-containing protein</fullName>
    </recommendedName>
</protein>
<dbReference type="CDD" id="cd03225">
    <property type="entry name" value="ABC_cobalt_CbiO_domain1"/>
    <property type="match status" value="1"/>
</dbReference>
<dbReference type="PROSITE" id="PS50893">
    <property type="entry name" value="ABC_TRANSPORTER_2"/>
    <property type="match status" value="1"/>
</dbReference>
<dbReference type="InterPro" id="IPR003593">
    <property type="entry name" value="AAA+_ATPase"/>
</dbReference>
<dbReference type="InterPro" id="IPR003439">
    <property type="entry name" value="ABC_transporter-like_ATP-bd"/>
</dbReference>
<comment type="caution">
    <text evidence="7">The sequence shown here is derived from an EMBL/GenBank/DDBJ whole genome shotgun (WGS) entry which is preliminary data.</text>
</comment>
<dbReference type="InterPro" id="IPR027417">
    <property type="entry name" value="P-loop_NTPase"/>
</dbReference>
<dbReference type="SMART" id="SM00382">
    <property type="entry name" value="AAA"/>
    <property type="match status" value="2"/>
</dbReference>
<keyword evidence="2" id="KW-0677">Repeat</keyword>